<dbReference type="Proteomes" id="UP001056120">
    <property type="component" value="Linkage Group LG21"/>
</dbReference>
<keyword evidence="2" id="KW-1185">Reference proteome</keyword>
<comment type="caution">
    <text evidence="1">The sequence shown here is derived from an EMBL/GenBank/DDBJ whole genome shotgun (WGS) entry which is preliminary data.</text>
</comment>
<sequence length="98" mass="10923">MCISPFRFTLTLAPIFTGFSSSSESDADFRYSIVAMESVADDLIRCSRFDMLFVFQAIGEQANDIGEIKRLFLVERGELIAGALDNTTGDVIVDFQIR</sequence>
<reference evidence="2" key="1">
    <citation type="journal article" date="2022" name="Mol. Ecol. Resour.">
        <title>The genomes of chicory, endive, great burdock and yacon provide insights into Asteraceae palaeo-polyploidization history and plant inulin production.</title>
        <authorList>
            <person name="Fan W."/>
            <person name="Wang S."/>
            <person name="Wang H."/>
            <person name="Wang A."/>
            <person name="Jiang F."/>
            <person name="Liu H."/>
            <person name="Zhao H."/>
            <person name="Xu D."/>
            <person name="Zhang Y."/>
        </authorList>
    </citation>
    <scope>NUCLEOTIDE SEQUENCE [LARGE SCALE GENOMIC DNA]</scope>
    <source>
        <strain evidence="2">cv. Yunnan</strain>
    </source>
</reference>
<dbReference type="EMBL" id="CM042038">
    <property type="protein sequence ID" value="KAI3732782.1"/>
    <property type="molecule type" value="Genomic_DNA"/>
</dbReference>
<proteinExistence type="predicted"/>
<reference evidence="1 2" key="2">
    <citation type="journal article" date="2022" name="Mol. Ecol. Resour.">
        <title>The genomes of chicory, endive, great burdock and yacon provide insights into Asteraceae paleo-polyploidization history and plant inulin production.</title>
        <authorList>
            <person name="Fan W."/>
            <person name="Wang S."/>
            <person name="Wang H."/>
            <person name="Wang A."/>
            <person name="Jiang F."/>
            <person name="Liu H."/>
            <person name="Zhao H."/>
            <person name="Xu D."/>
            <person name="Zhang Y."/>
        </authorList>
    </citation>
    <scope>NUCLEOTIDE SEQUENCE [LARGE SCALE GENOMIC DNA]</scope>
    <source>
        <strain evidence="2">cv. Yunnan</strain>
        <tissue evidence="1">Leaves</tissue>
    </source>
</reference>
<protein>
    <submittedName>
        <fullName evidence="1">Uncharacterized protein</fullName>
    </submittedName>
</protein>
<accession>A0ACB9CES1</accession>
<gene>
    <name evidence="1" type="ORF">L1987_63990</name>
</gene>
<evidence type="ECO:0000313" key="1">
    <source>
        <dbReference type="EMBL" id="KAI3732782.1"/>
    </source>
</evidence>
<organism evidence="1 2">
    <name type="scientific">Smallanthus sonchifolius</name>
    <dbReference type="NCBI Taxonomy" id="185202"/>
    <lineage>
        <taxon>Eukaryota</taxon>
        <taxon>Viridiplantae</taxon>
        <taxon>Streptophyta</taxon>
        <taxon>Embryophyta</taxon>
        <taxon>Tracheophyta</taxon>
        <taxon>Spermatophyta</taxon>
        <taxon>Magnoliopsida</taxon>
        <taxon>eudicotyledons</taxon>
        <taxon>Gunneridae</taxon>
        <taxon>Pentapetalae</taxon>
        <taxon>asterids</taxon>
        <taxon>campanulids</taxon>
        <taxon>Asterales</taxon>
        <taxon>Asteraceae</taxon>
        <taxon>Asteroideae</taxon>
        <taxon>Heliantheae alliance</taxon>
        <taxon>Millerieae</taxon>
        <taxon>Smallanthus</taxon>
    </lineage>
</organism>
<name>A0ACB9CES1_9ASTR</name>
<evidence type="ECO:0000313" key="2">
    <source>
        <dbReference type="Proteomes" id="UP001056120"/>
    </source>
</evidence>